<dbReference type="SUPFAM" id="SSF50249">
    <property type="entry name" value="Nucleic acid-binding proteins"/>
    <property type="match status" value="1"/>
</dbReference>
<keyword evidence="9" id="KW-1185">Reference proteome</keyword>
<keyword evidence="3 6" id="KW-0238">DNA-binding</keyword>
<dbReference type="EMBL" id="JAKKUT010000008">
    <property type="protein sequence ID" value="MDG2992163.1"/>
    <property type="molecule type" value="Genomic_DNA"/>
</dbReference>
<evidence type="ECO:0000256" key="5">
    <source>
        <dbReference type="ARBA" id="ARBA00023204"/>
    </source>
</evidence>
<comment type="caution">
    <text evidence="6">Lacks conserved residue(s) required for the propagation of feature annotation.</text>
</comment>
<organism evidence="8 9">
    <name type="scientific">Candidatus Synechococcus calcipolaris G9</name>
    <dbReference type="NCBI Taxonomy" id="1497997"/>
    <lineage>
        <taxon>Bacteria</taxon>
        <taxon>Bacillati</taxon>
        <taxon>Cyanobacteriota</taxon>
        <taxon>Cyanophyceae</taxon>
        <taxon>Synechococcales</taxon>
        <taxon>Synechococcaceae</taxon>
        <taxon>Synechococcus</taxon>
    </lineage>
</organism>
<dbReference type="CDD" id="cd14332">
    <property type="entry name" value="UBA_RuvA_C"/>
    <property type="match status" value="1"/>
</dbReference>
<comment type="function">
    <text evidence="6">The RuvA-RuvB-RuvC complex processes Holliday junction (HJ) DNA during genetic recombination and DNA repair, while the RuvA-RuvB complex plays an important role in the rescue of blocked DNA replication forks via replication fork reversal (RFR). RuvA specifically binds to HJ cruciform DNA, conferring on it an open structure. The RuvB hexamer acts as an ATP-dependent pump, pulling dsDNA into and through the RuvAB complex. HJ branch migration allows RuvC to scan DNA until it finds its consensus sequence, where it cleaves and resolves the cruciform DNA.</text>
</comment>
<dbReference type="InterPro" id="IPR003583">
    <property type="entry name" value="Hlx-hairpin-Hlx_DNA-bd_motif"/>
</dbReference>
<dbReference type="Gene3D" id="1.10.150.20">
    <property type="entry name" value="5' to 3' exonuclease, C-terminal subdomain"/>
    <property type="match status" value="1"/>
</dbReference>
<comment type="subunit">
    <text evidence="6">Homotetramer. Forms an RuvA(8)-RuvB(12)-Holliday junction (HJ) complex. HJ DNA is sandwiched between 2 RuvA tetramers; dsDNA enters through RuvA and exits via RuvB. An RuvB hexamer assembles on each DNA strand where it exits the tetramer. Each RuvB hexamer is contacted by two RuvA subunits (via domain III) on 2 adjacent RuvB subunits; this complex drives branch migration. In the full resolvosome a probable DNA-RuvA(4)-RuvB(12)-RuvC(2) complex forms which resolves the HJ.</text>
</comment>
<dbReference type="Pfam" id="PF07499">
    <property type="entry name" value="RuvA_C"/>
    <property type="match status" value="1"/>
</dbReference>
<evidence type="ECO:0000256" key="3">
    <source>
        <dbReference type="ARBA" id="ARBA00023125"/>
    </source>
</evidence>
<comment type="caution">
    <text evidence="8">The sequence shown here is derived from an EMBL/GenBank/DDBJ whole genome shotgun (WGS) entry which is preliminary data.</text>
</comment>
<feature type="domain" description="Helix-hairpin-helix DNA-binding motif class 1" evidence="7">
    <location>
        <begin position="78"/>
        <end position="97"/>
    </location>
</feature>
<keyword evidence="8" id="KW-0378">Hydrolase</keyword>
<evidence type="ECO:0000256" key="4">
    <source>
        <dbReference type="ARBA" id="ARBA00023172"/>
    </source>
</evidence>
<reference evidence="8" key="2">
    <citation type="submission" date="2022-01" db="EMBL/GenBank/DDBJ databases">
        <authorList>
            <person name="Zivanovic Y."/>
            <person name="Moreira D."/>
            <person name="Lopez-Garcia P."/>
        </authorList>
    </citation>
    <scope>NUCLEOTIDE SEQUENCE</scope>
    <source>
        <strain evidence="8">G9</strain>
    </source>
</reference>
<comment type="similarity">
    <text evidence="6">Belongs to the RuvA family.</text>
</comment>
<dbReference type="InterPro" id="IPR012340">
    <property type="entry name" value="NA-bd_OB-fold"/>
</dbReference>
<evidence type="ECO:0000313" key="8">
    <source>
        <dbReference type="EMBL" id="MDG2992163.1"/>
    </source>
</evidence>
<dbReference type="NCBIfam" id="TIGR00084">
    <property type="entry name" value="ruvA"/>
    <property type="match status" value="1"/>
</dbReference>
<dbReference type="Pfam" id="PF14520">
    <property type="entry name" value="HHH_5"/>
    <property type="match status" value="1"/>
</dbReference>
<dbReference type="InterPro" id="IPR000085">
    <property type="entry name" value="RuvA"/>
</dbReference>
<dbReference type="HAMAP" id="MF_00031">
    <property type="entry name" value="DNA_HJ_migration_RuvA"/>
    <property type="match status" value="1"/>
</dbReference>
<dbReference type="Pfam" id="PF01330">
    <property type="entry name" value="RuvA_N"/>
    <property type="match status" value="1"/>
</dbReference>
<comment type="domain">
    <text evidence="6">Has three domains with a flexible linker between the domains II and III and assumes an 'L' shape. Domain III is highly mobile and contacts RuvB.</text>
</comment>
<reference evidence="8" key="1">
    <citation type="journal article" date="2022" name="Genome Biol. Evol.">
        <title>A New Gene Family Diagnostic for Intracellular Biomineralization of Amorphous Ca Carbonates by Cyanobacteria.</title>
        <authorList>
            <person name="Benzerara K."/>
            <person name="Duprat E."/>
            <person name="Bitard-Feildel T."/>
            <person name="Caumes G."/>
            <person name="Cassier-Chauvat C."/>
            <person name="Chauvat F."/>
            <person name="Dezi M."/>
            <person name="Diop S.I."/>
            <person name="Gaschignard G."/>
            <person name="Gorgen S."/>
            <person name="Gugger M."/>
            <person name="Lopez-Garcia P."/>
            <person name="Millet M."/>
            <person name="Skouri-Panet F."/>
            <person name="Moreira D."/>
            <person name="Callebaut I."/>
        </authorList>
    </citation>
    <scope>NUCLEOTIDE SEQUENCE</scope>
    <source>
        <strain evidence="8">G9</strain>
    </source>
</reference>
<dbReference type="SMART" id="SM00278">
    <property type="entry name" value="HhH1"/>
    <property type="match status" value="2"/>
</dbReference>
<evidence type="ECO:0000313" key="9">
    <source>
        <dbReference type="Proteomes" id="UP001154265"/>
    </source>
</evidence>
<gene>
    <name evidence="6 8" type="primary">ruvA</name>
    <name evidence="8" type="ORF">L3556_14675</name>
</gene>
<dbReference type="Gene3D" id="2.40.50.140">
    <property type="entry name" value="Nucleic acid-binding proteins"/>
    <property type="match status" value="1"/>
</dbReference>
<dbReference type="InterPro" id="IPR013849">
    <property type="entry name" value="DNA_helicase_Holl-junc_RuvA_I"/>
</dbReference>
<keyword evidence="4 6" id="KW-0233">DNA recombination</keyword>
<dbReference type="GO" id="GO:0003678">
    <property type="term" value="F:DNA helicase activity"/>
    <property type="evidence" value="ECO:0007669"/>
    <property type="project" value="UniProtKB-EC"/>
</dbReference>
<keyword evidence="1 6" id="KW-0963">Cytoplasm</keyword>
<keyword evidence="2 6" id="KW-0227">DNA damage</keyword>
<evidence type="ECO:0000259" key="7">
    <source>
        <dbReference type="SMART" id="SM00278"/>
    </source>
</evidence>
<dbReference type="RefSeq" id="WP_277868088.1">
    <property type="nucleotide sequence ID" value="NZ_JAKKUT010000008.1"/>
</dbReference>
<evidence type="ECO:0000256" key="1">
    <source>
        <dbReference type="ARBA" id="ARBA00022490"/>
    </source>
</evidence>
<dbReference type="GO" id="GO:0016787">
    <property type="term" value="F:hydrolase activity"/>
    <property type="evidence" value="ECO:0007669"/>
    <property type="project" value="UniProtKB-KW"/>
</dbReference>
<dbReference type="Proteomes" id="UP001154265">
    <property type="component" value="Unassembled WGS sequence"/>
</dbReference>
<evidence type="ECO:0000256" key="6">
    <source>
        <dbReference type="HAMAP-Rule" id="MF_00031"/>
    </source>
</evidence>
<name>A0ABT6F2S0_9SYNE</name>
<proteinExistence type="inferred from homology"/>
<dbReference type="SUPFAM" id="SSF47781">
    <property type="entry name" value="RuvA domain 2-like"/>
    <property type="match status" value="1"/>
</dbReference>
<comment type="subcellular location">
    <subcellularLocation>
        <location evidence="6">Cytoplasm</location>
    </subcellularLocation>
</comment>
<dbReference type="InterPro" id="IPR010994">
    <property type="entry name" value="RuvA_2-like"/>
</dbReference>
<feature type="domain" description="Helix-hairpin-helix DNA-binding motif class 1" evidence="7">
    <location>
        <begin position="113"/>
        <end position="132"/>
    </location>
</feature>
<keyword evidence="5 6" id="KW-0234">DNA repair</keyword>
<accession>A0ABT6F2S0</accession>
<evidence type="ECO:0000256" key="2">
    <source>
        <dbReference type="ARBA" id="ARBA00022763"/>
    </source>
</evidence>
<feature type="region of interest" description="Domain III" evidence="6">
    <location>
        <begin position="154"/>
        <end position="210"/>
    </location>
</feature>
<sequence>MVTYLKGQITGIHKTHANRALIDLEVNGVGYGLVVTSRLLKELPESGETVQLFTHLQMREDQLLLYGFLSRAERDLFQRLISVNGVGAQLALALLDALGLQELVQAIISGNTRTLSRTPGVGTKTAERIALELKTKLAQWRQDTGLITRPPATPTPDIQEDVELTLGALGYTDTEIQQALMALGEHTTLSKSKNPEDWLREAIAWLSQPP</sequence>
<dbReference type="InterPro" id="IPR011114">
    <property type="entry name" value="RuvA_C"/>
</dbReference>
<protein>
    <recommendedName>
        <fullName evidence="6">Holliday junction branch migration complex subunit RuvA</fullName>
    </recommendedName>
</protein>